<keyword evidence="2" id="KW-1185">Reference proteome</keyword>
<organism evidence="1 2">
    <name type="scientific">Citrobacter phage Merlin</name>
    <dbReference type="NCBI Taxonomy" id="1675602"/>
    <lineage>
        <taxon>Viruses</taxon>
        <taxon>Duplodnaviria</taxon>
        <taxon>Heunggongvirae</taxon>
        <taxon>Uroviricota</taxon>
        <taxon>Caudoviricetes</taxon>
        <taxon>Pantevenvirales</taxon>
        <taxon>Straboviridae</taxon>
        <taxon>Tevenvirinae</taxon>
        <taxon>Moonvirus</taxon>
        <taxon>Moonvirus merlin</taxon>
    </lineage>
</organism>
<proteinExistence type="predicted"/>
<dbReference type="KEGG" id="vg:26647963"/>
<name>A0A0K1LNG7_9CAUD</name>
<dbReference type="InterPro" id="IPR058004">
    <property type="entry name" value="ORF43.1"/>
</dbReference>
<reference evidence="1 2" key="1">
    <citation type="journal article" date="2015" name="Genome Announc.">
        <title>Complete Genome Sequence of Citrobacter freundii Myophage Merlin.</title>
        <authorList>
            <person name="LeSage K.C."/>
            <person name="Hargrove E.C."/>
            <person name="Cahill J.L."/>
            <person name="Rasche E.S."/>
            <person name="Kuty Everett G.F."/>
        </authorList>
    </citation>
    <scope>NUCLEOTIDE SEQUENCE [LARGE SCALE GENOMIC DNA]</scope>
</reference>
<evidence type="ECO:0000313" key="1">
    <source>
        <dbReference type="EMBL" id="AKU43695.1"/>
    </source>
</evidence>
<dbReference type="RefSeq" id="YP_009203763.1">
    <property type="nucleotide sequence ID" value="NC_028857.1"/>
</dbReference>
<gene>
    <name evidence="1" type="ORF">CPT_Merlin49</name>
</gene>
<evidence type="ECO:0000313" key="2">
    <source>
        <dbReference type="Proteomes" id="UP000204280"/>
    </source>
</evidence>
<dbReference type="Pfam" id="PF25760">
    <property type="entry name" value="Phage_RB18_ORF43"/>
    <property type="match status" value="1"/>
</dbReference>
<dbReference type="Proteomes" id="UP000204280">
    <property type="component" value="Segment"/>
</dbReference>
<accession>A0A0K1LNG7</accession>
<protein>
    <submittedName>
        <fullName evidence="1">Uncharacterized protein</fullName>
    </submittedName>
</protein>
<dbReference type="GeneID" id="26647963"/>
<sequence length="73" mass="8856">MDDINYRKLRIEYGLRQWETIFDLCEVAQEEFQRELAIRNGAQPRDVLQVFIRTECEDDDTVDYKITRKTIEI</sequence>
<dbReference type="EMBL" id="KT001915">
    <property type="protein sequence ID" value="AKU43695.1"/>
    <property type="molecule type" value="Genomic_DNA"/>
</dbReference>
<dbReference type="OrthoDB" id="40521at10239"/>